<reference evidence="1" key="2">
    <citation type="submission" date="2020-04" db="EMBL/GenBank/DDBJ databases">
        <authorList>
            <person name="Santos R.A.C."/>
            <person name="Steenwyk J.L."/>
            <person name="Rivero-Menendez O."/>
            <person name="Mead M.E."/>
            <person name="Silva L.P."/>
            <person name="Bastos R.W."/>
            <person name="Alastruey-Izquierdo A."/>
            <person name="Goldman G.H."/>
            <person name="Rokas A."/>
        </authorList>
    </citation>
    <scope>NUCLEOTIDE SEQUENCE</scope>
    <source>
        <strain evidence="1">CNM-CM6805</strain>
    </source>
</reference>
<dbReference type="PANTHER" id="PTHR40788:SF1">
    <property type="entry name" value="IPA PROTEIN"/>
    <property type="match status" value="1"/>
</dbReference>
<comment type="caution">
    <text evidence="1">The sequence shown here is derived from an EMBL/GenBank/DDBJ whole genome shotgun (WGS) entry which is preliminary data.</text>
</comment>
<keyword evidence="2" id="KW-1185">Reference proteome</keyword>
<reference evidence="1" key="1">
    <citation type="journal article" date="2020" name="bioRxiv">
        <title>Genomic and phenotypic heterogeneity of clinical isolates of the human pathogens Aspergillus fumigatus, Aspergillus lentulus and Aspergillus fumigatiaffinis.</title>
        <authorList>
            <person name="dos Santos R.A.C."/>
            <person name="Steenwyk J.L."/>
            <person name="Rivero-Menendez O."/>
            <person name="Mead M.E."/>
            <person name="Silva L.P."/>
            <person name="Bastos R.W."/>
            <person name="Alastruey-Izquierdo A."/>
            <person name="Goldman G.H."/>
            <person name="Rokas A."/>
        </authorList>
    </citation>
    <scope>NUCLEOTIDE SEQUENCE</scope>
    <source>
        <strain evidence="1">CNM-CM6805</strain>
    </source>
</reference>
<dbReference type="PANTHER" id="PTHR40788">
    <property type="entry name" value="CLR5 DOMAIN-CONTAINING PROTEIN-RELATED"/>
    <property type="match status" value="1"/>
</dbReference>
<accession>A0A8H4M457</accession>
<organism evidence="1 2">
    <name type="scientific">Aspergillus fumigatiaffinis</name>
    <dbReference type="NCBI Taxonomy" id="340414"/>
    <lineage>
        <taxon>Eukaryota</taxon>
        <taxon>Fungi</taxon>
        <taxon>Dikarya</taxon>
        <taxon>Ascomycota</taxon>
        <taxon>Pezizomycotina</taxon>
        <taxon>Eurotiomycetes</taxon>
        <taxon>Eurotiomycetidae</taxon>
        <taxon>Eurotiales</taxon>
        <taxon>Aspergillaceae</taxon>
        <taxon>Aspergillus</taxon>
        <taxon>Aspergillus subgen. Fumigati</taxon>
    </lineage>
</organism>
<sequence length="641" mass="72983">MGEISVTPAFVKELYHDLAWKYQSHGTKIEQKWRSFDQNQREKAVKAGAAEGALLADPTDRTLGNMYKLIPEWNLQALIQPESDYLLDQLKHRATNSLRDQYQSGVHGTAGDRVFVLENIDHLGRTRSTRGGFMLFINDAEYGESFVKVSLQDVLALALDQKNNLEDYSSLCRTEPVFLSHAVNNWFFSQPGLVPDERGRVMPLVTDKYISLSIFEVIHDSVIGAAIWDYVYRLLQVLSQKINDRHCRAIILQEMANICHFERCRVHKLFKRFVQMGSGSKYFKRVSGVYDDDCARVTMKIKPDVLTRKNPQLHYVLRLCQSPKDVASVVDWIKKLDCFHQTYATETTRMLEREVDAFGNLAVTTGFIQNLMNSLPLPPINPRKGQIYVSRLKKLRSEIDSIKAEVDLSEFVVPIGNLLEPGVADAVLAALSRFIVDKTGTELGILYQGPNEDCLSRTENHCHQQNANVATITDSNSHIIDGPSGAKQVQERRHKHRTRPAHSSMHSMFPAAAITATLEDNRASPVFKVKPETFNVFSVLFARSQSRRSISWTAFEAAMTDLNFSITPKWGSVLTFYPPQDSSVQRSLTLHRPHNSHIEGFRLLFIAKRLKRTFGWEENLSRWLESSNTEDVYFFTKVPAQ</sequence>
<name>A0A8H4M457_9EURO</name>
<proteinExistence type="predicted"/>
<gene>
    <name evidence="1" type="ORF">CNMCM6805_002782</name>
</gene>
<dbReference type="EMBL" id="JAAAPX010000172">
    <property type="protein sequence ID" value="KAF4227645.1"/>
    <property type="molecule type" value="Genomic_DNA"/>
</dbReference>
<evidence type="ECO:0000313" key="1">
    <source>
        <dbReference type="EMBL" id="KAF4227645.1"/>
    </source>
</evidence>
<evidence type="ECO:0000313" key="2">
    <source>
        <dbReference type="Proteomes" id="UP000653565"/>
    </source>
</evidence>
<dbReference type="Proteomes" id="UP000653565">
    <property type="component" value="Unassembled WGS sequence"/>
</dbReference>
<protein>
    <submittedName>
        <fullName evidence="1">Uncharacterized protein</fullName>
    </submittedName>
</protein>
<dbReference type="AlphaFoldDB" id="A0A8H4M457"/>